<evidence type="ECO:0000256" key="1">
    <source>
        <dbReference type="ARBA" id="ARBA00022741"/>
    </source>
</evidence>
<organism evidence="4">
    <name type="scientific">Phyllostachys edulis</name>
    <name type="common">Tortoise shell bamboo</name>
    <name type="synonym">Bambusa edulis</name>
    <dbReference type="NCBI Taxonomy" id="38705"/>
    <lineage>
        <taxon>Eukaryota</taxon>
        <taxon>Viridiplantae</taxon>
        <taxon>Streptophyta</taxon>
        <taxon>Embryophyta</taxon>
        <taxon>Tracheophyta</taxon>
        <taxon>Spermatophyta</taxon>
        <taxon>Magnoliopsida</taxon>
        <taxon>Liliopsida</taxon>
        <taxon>Poales</taxon>
        <taxon>Poaceae</taxon>
        <taxon>BOP clade</taxon>
        <taxon>Bambusoideae</taxon>
        <taxon>Arundinarodae</taxon>
        <taxon>Arundinarieae</taxon>
        <taxon>Arundinariinae</taxon>
        <taxon>Phyllostachys</taxon>
    </lineage>
</organism>
<dbReference type="GO" id="GO:0004674">
    <property type="term" value="F:protein serine/threonine kinase activity"/>
    <property type="evidence" value="ECO:0007669"/>
    <property type="project" value="TreeGrafter"/>
</dbReference>
<dbReference type="GO" id="GO:0007166">
    <property type="term" value="P:cell surface receptor signaling pathway"/>
    <property type="evidence" value="ECO:0007669"/>
    <property type="project" value="InterPro"/>
</dbReference>
<dbReference type="Pfam" id="PF07714">
    <property type="entry name" value="PK_Tyr_Ser-Thr"/>
    <property type="match status" value="1"/>
</dbReference>
<dbReference type="AlphaFoldDB" id="D3IVD9"/>
<name>D3IVD9_PHYED</name>
<feature type="non-terminal residue" evidence="4">
    <location>
        <position position="597"/>
    </location>
</feature>
<dbReference type="InterPro" id="IPR000719">
    <property type="entry name" value="Prot_kinase_dom"/>
</dbReference>
<dbReference type="InterPro" id="IPR001245">
    <property type="entry name" value="Ser-Thr/Tyr_kinase_cat_dom"/>
</dbReference>
<dbReference type="Pfam" id="PF02190">
    <property type="entry name" value="LON_substr_bdg"/>
    <property type="match status" value="1"/>
</dbReference>
<dbReference type="InterPro" id="IPR003111">
    <property type="entry name" value="Lon_prtase_N"/>
</dbReference>
<dbReference type="PANTHER" id="PTHR27005:SF168">
    <property type="entry name" value="WALL-ASSOCIATED RECEPTOR KINASE 17"/>
    <property type="match status" value="1"/>
</dbReference>
<feature type="domain" description="Protein kinase" evidence="3">
    <location>
        <begin position="458"/>
        <end position="597"/>
    </location>
</feature>
<dbReference type="SUPFAM" id="SSF88697">
    <property type="entry name" value="PUA domain-like"/>
    <property type="match status" value="1"/>
</dbReference>
<dbReference type="SUPFAM" id="SSF56112">
    <property type="entry name" value="Protein kinase-like (PK-like)"/>
    <property type="match status" value="1"/>
</dbReference>
<dbReference type="PROSITE" id="PS50011">
    <property type="entry name" value="PROTEIN_KINASE_DOM"/>
    <property type="match status" value="1"/>
</dbReference>
<dbReference type="GO" id="GO:0005524">
    <property type="term" value="F:ATP binding"/>
    <property type="evidence" value="ECO:0007669"/>
    <property type="project" value="UniProtKB-KW"/>
</dbReference>
<protein>
    <submittedName>
        <fullName evidence="4">Putative ATP-dependent peptidase</fullName>
    </submittedName>
</protein>
<dbReference type="Gene3D" id="2.30.130.40">
    <property type="entry name" value="LON domain-like"/>
    <property type="match status" value="1"/>
</dbReference>
<dbReference type="InterPro" id="IPR011009">
    <property type="entry name" value="Kinase-like_dom_sf"/>
</dbReference>
<dbReference type="InterPro" id="IPR046336">
    <property type="entry name" value="Lon_prtase_N_sf"/>
</dbReference>
<dbReference type="Gene3D" id="1.10.510.10">
    <property type="entry name" value="Transferase(Phosphotransferase) domain 1"/>
    <property type="match status" value="1"/>
</dbReference>
<reference evidence="4" key="1">
    <citation type="journal article" date="2010" name="J. Integr. Plant Biol.">
        <title>Insights into the bamboo genome: syntenic relationships to rice and sorghum.</title>
        <authorList>
            <person name="Gui Y.J."/>
            <person name="Zhou Y."/>
            <person name="Wang Y."/>
            <person name="Wang S."/>
            <person name="Wang S.Y."/>
            <person name="Hu Y."/>
            <person name="Bo S.P."/>
            <person name="Chen H."/>
            <person name="Zhou C.P."/>
            <person name="Ma N.X."/>
            <person name="Zhang T.Z."/>
            <person name="Fan L.J."/>
        </authorList>
    </citation>
    <scope>NUCLEOTIDE SEQUENCE</scope>
    <source>
        <tissue evidence="4">Shoot</tissue>
    </source>
</reference>
<dbReference type="GO" id="GO:0005886">
    <property type="term" value="C:plasma membrane"/>
    <property type="evidence" value="ECO:0007669"/>
    <property type="project" value="TreeGrafter"/>
</dbReference>
<evidence type="ECO:0000256" key="2">
    <source>
        <dbReference type="ARBA" id="ARBA00022840"/>
    </source>
</evidence>
<keyword evidence="2" id="KW-0067">ATP-binding</keyword>
<accession>D3IVD9</accession>
<proteinExistence type="predicted"/>
<dbReference type="PANTHER" id="PTHR27005">
    <property type="entry name" value="WALL-ASSOCIATED RECEPTOR KINASE-LIKE 21"/>
    <property type="match status" value="1"/>
</dbReference>
<keyword evidence="1" id="KW-0547">Nucleotide-binding</keyword>
<dbReference type="InterPro" id="IPR015947">
    <property type="entry name" value="PUA-like_sf"/>
</dbReference>
<sequence length="597" mass="65497">MLWPKTLFRQTNNDITNCNIILRSCKYPHDIHSCRAWFVQGRKWTPGVRLWAIKKIDETVGKVHGGASTTEELTINTSLISLCTFVGGVDDTLGIFAFLDGGAVLSLPMFYLEGVVVFPEAALPLKVIQPRSLAVVDKAINHVDAPCMIGVVHGYQRINDGHHAIASVGTMAEIQQSKQLDDGAQEMVGDQSVIHAKSCYGNYRMKVEYQGLRICDEDCGISSSWKWGSVMDCKEQPIGQNEQLLRIDDKLVKSGCIALVDGCKVGAHELPWDPGDANLSNMDSRCFVIVKSRTKGKKTPLLILLRTPNIQFIMMAAELVKQCSNINNMDSMLVRCKNDKGGEKDLMDSFIKDKLVTGQLGDLGPTTERKQQGAADLLDQIHATSGTGCIPLVLVSPPPGAGSPLQLQPQGAERCLHPEINPCVYSDLCVNRKGATTGTCPTGMIGDGLTKGSGCHRNNFPVDIIVGGHGTEYKGILSDKTVVTIKKSTMFDESQVEQFINEIYVLSHTYHPNVVKLLGCCLETQVLLLVYEFIPNGTLFQHIHNRNVQYSLIWEDCIRIAAETAEALAYLHFTPAKRQYNSGGGPIQFKLGIVVLL</sequence>
<evidence type="ECO:0000259" key="3">
    <source>
        <dbReference type="PROSITE" id="PS50011"/>
    </source>
</evidence>
<dbReference type="InterPro" id="IPR045274">
    <property type="entry name" value="WAK-like"/>
</dbReference>
<dbReference type="EMBL" id="GQ252813">
    <property type="protein sequence ID" value="ADB85279.1"/>
    <property type="molecule type" value="Genomic_DNA"/>
</dbReference>
<evidence type="ECO:0000313" key="4">
    <source>
        <dbReference type="EMBL" id="ADB85279.1"/>
    </source>
</evidence>